<dbReference type="InterPro" id="IPR050325">
    <property type="entry name" value="Prot/Nucl_acid_deglycase"/>
</dbReference>
<dbReference type="InterPro" id="IPR002818">
    <property type="entry name" value="DJ-1/PfpI"/>
</dbReference>
<dbReference type="EMBL" id="AP018711">
    <property type="protein sequence ID" value="BBE35476.1"/>
    <property type="molecule type" value="Genomic_DNA"/>
</dbReference>
<reference evidence="6 8" key="2">
    <citation type="submission" date="2018-10" db="EMBL/GenBank/DDBJ databases">
        <title>Genomic Encyclopedia of Type Strains, Phase IV (KMG-IV): sequencing the most valuable type-strain genomes for metagenomic binning, comparative biology and taxonomic classification.</title>
        <authorList>
            <person name="Goeker M."/>
        </authorList>
    </citation>
    <scope>NUCLEOTIDE SEQUENCE [LARGE SCALE GENOMIC DNA]</scope>
    <source>
        <strain evidence="6 8">DSM 19791</strain>
    </source>
</reference>
<reference evidence="5 7" key="1">
    <citation type="submission" date="2018-06" db="EMBL/GenBank/DDBJ databases">
        <title>Complete Genome Sequence of the Microcystin-Degrading Bacterium Sphingosinicella microcystinivorans Strain B-9.</title>
        <authorList>
            <person name="Jin H."/>
            <person name="Nishizawa T."/>
            <person name="Guo Y."/>
            <person name="Nishizawa A."/>
            <person name="Park H."/>
            <person name="Kato H."/>
            <person name="Tsuji K."/>
            <person name="Harada K."/>
        </authorList>
    </citation>
    <scope>NUCLEOTIDE SEQUENCE [LARGE SCALE GENOMIC DNA]</scope>
    <source>
        <strain evidence="5 7">B9</strain>
    </source>
</reference>
<evidence type="ECO:0000256" key="3">
    <source>
        <dbReference type="ARBA" id="ARBA00038493"/>
    </source>
</evidence>
<evidence type="ECO:0000313" key="5">
    <source>
        <dbReference type="EMBL" id="BBE35476.1"/>
    </source>
</evidence>
<dbReference type="GO" id="GO:0019172">
    <property type="term" value="F:glyoxalase III activity"/>
    <property type="evidence" value="ECO:0007669"/>
    <property type="project" value="TreeGrafter"/>
</dbReference>
<dbReference type="KEGG" id="smic:SmB9_31340"/>
<evidence type="ECO:0000256" key="1">
    <source>
        <dbReference type="ARBA" id="ARBA00023016"/>
    </source>
</evidence>
<evidence type="ECO:0000313" key="7">
    <source>
        <dbReference type="Proteomes" id="UP000275727"/>
    </source>
</evidence>
<dbReference type="GO" id="GO:0019243">
    <property type="term" value="P:methylglyoxal catabolic process to D-lactate via S-lactoyl-glutathione"/>
    <property type="evidence" value="ECO:0007669"/>
    <property type="project" value="TreeGrafter"/>
</dbReference>
<evidence type="ECO:0000313" key="6">
    <source>
        <dbReference type="EMBL" id="RKS86422.1"/>
    </source>
</evidence>
<keyword evidence="6" id="KW-0645">Protease</keyword>
<sequence>MPKKILFIVTSHGELGSSGNASGSWLEELATPYWQFVDAGFEVAIASPKGGKAPIDPMSLEDAWISDNGRRFLGDATASAKMNGTQPLESIGDEGLDGIFLVGGTATTWDFPHNPVIKRLAETLFARGDVVAGICHGVIGLVQTVDPNGEPLVKNRKLTSISNAEDVMMGVDKIVPVLPEDMLRKLRAIYSAAQPFGAHVVCDAPFFTGQNPASAEPLAKQIIDHLERKAAAAAA</sequence>
<keyword evidence="8" id="KW-1185">Reference proteome</keyword>
<dbReference type="RefSeq" id="WP_160119250.1">
    <property type="nucleotide sequence ID" value="NZ_AP018711.1"/>
</dbReference>
<dbReference type="EMBL" id="RBWX01000010">
    <property type="protein sequence ID" value="RKS86422.1"/>
    <property type="molecule type" value="Genomic_DNA"/>
</dbReference>
<dbReference type="CDD" id="cd03141">
    <property type="entry name" value="GATase1_Hsp31_like"/>
    <property type="match status" value="1"/>
</dbReference>
<evidence type="ECO:0000313" key="8">
    <source>
        <dbReference type="Proteomes" id="UP000276029"/>
    </source>
</evidence>
<dbReference type="GO" id="GO:0005737">
    <property type="term" value="C:cytoplasm"/>
    <property type="evidence" value="ECO:0007669"/>
    <property type="project" value="TreeGrafter"/>
</dbReference>
<accession>A0AAD1DA76</accession>
<dbReference type="InterPro" id="IPR029062">
    <property type="entry name" value="Class_I_gatase-like"/>
</dbReference>
<gene>
    <name evidence="6" type="ORF">DFR51_3128</name>
    <name evidence="5" type="ORF">SmB9_31340</name>
</gene>
<evidence type="ECO:0000256" key="2">
    <source>
        <dbReference type="ARBA" id="ARBA00023239"/>
    </source>
</evidence>
<dbReference type="PANTHER" id="PTHR48094:SF11">
    <property type="entry name" value="GLUTATHIONE-INDEPENDENT GLYOXALASE HSP31-RELATED"/>
    <property type="match status" value="1"/>
</dbReference>
<dbReference type="Pfam" id="PF01965">
    <property type="entry name" value="DJ-1_PfpI"/>
    <property type="match status" value="1"/>
</dbReference>
<keyword evidence="6" id="KW-0378">Hydrolase</keyword>
<dbReference type="GO" id="GO:0006508">
    <property type="term" value="P:proteolysis"/>
    <property type="evidence" value="ECO:0007669"/>
    <property type="project" value="UniProtKB-KW"/>
</dbReference>
<feature type="domain" description="DJ-1/PfpI" evidence="4">
    <location>
        <begin position="28"/>
        <end position="224"/>
    </location>
</feature>
<dbReference type="Gene3D" id="3.40.50.880">
    <property type="match status" value="1"/>
</dbReference>
<dbReference type="AlphaFoldDB" id="A0AAD1DA76"/>
<dbReference type="GO" id="GO:0008233">
    <property type="term" value="F:peptidase activity"/>
    <property type="evidence" value="ECO:0007669"/>
    <property type="project" value="UniProtKB-KW"/>
</dbReference>
<evidence type="ECO:0000259" key="4">
    <source>
        <dbReference type="Pfam" id="PF01965"/>
    </source>
</evidence>
<dbReference type="PANTHER" id="PTHR48094">
    <property type="entry name" value="PROTEIN/NUCLEIC ACID DEGLYCASE DJ-1-RELATED"/>
    <property type="match status" value="1"/>
</dbReference>
<dbReference type="Proteomes" id="UP000276029">
    <property type="component" value="Unassembled WGS sequence"/>
</dbReference>
<name>A0AAD1DA76_SPHMI</name>
<organism evidence="5 7">
    <name type="scientific">Sphingosinicella microcystinivorans</name>
    <dbReference type="NCBI Taxonomy" id="335406"/>
    <lineage>
        <taxon>Bacteria</taxon>
        <taxon>Pseudomonadati</taxon>
        <taxon>Pseudomonadota</taxon>
        <taxon>Alphaproteobacteria</taxon>
        <taxon>Sphingomonadales</taxon>
        <taxon>Sphingosinicellaceae</taxon>
        <taxon>Sphingosinicella</taxon>
    </lineage>
</organism>
<protein>
    <submittedName>
        <fullName evidence="5">Dimethylallyltransferase</fullName>
    </submittedName>
    <submittedName>
        <fullName evidence="6">Intracellular protease/amidase</fullName>
    </submittedName>
</protein>
<keyword evidence="2" id="KW-0456">Lyase</keyword>
<dbReference type="Proteomes" id="UP000275727">
    <property type="component" value="Chromosome"/>
</dbReference>
<dbReference type="SUPFAM" id="SSF52317">
    <property type="entry name" value="Class I glutamine amidotransferase-like"/>
    <property type="match status" value="1"/>
</dbReference>
<comment type="similarity">
    <text evidence="3">Belongs to the peptidase C56 family. HSP31-like subfamily.</text>
</comment>
<proteinExistence type="inferred from homology"/>
<keyword evidence="1" id="KW-0346">Stress response</keyword>